<dbReference type="InterPro" id="IPR036397">
    <property type="entry name" value="RNaseH_sf"/>
</dbReference>
<dbReference type="AlphaFoldDB" id="A0A6A4GFS6"/>
<accession>A0A6A4GFS6</accession>
<keyword evidence="3" id="KW-1185">Reference proteome</keyword>
<dbReference type="GO" id="GO:0003676">
    <property type="term" value="F:nucleic acid binding"/>
    <property type="evidence" value="ECO:0007669"/>
    <property type="project" value="InterPro"/>
</dbReference>
<dbReference type="PANTHER" id="PTHR46814:SF1">
    <property type="entry name" value="EGALITARIAN, ISOFORM B"/>
    <property type="match status" value="1"/>
</dbReference>
<dbReference type="InterPro" id="IPR002562">
    <property type="entry name" value="3'-5'_exonuclease_dom"/>
</dbReference>
<dbReference type="Proteomes" id="UP000799118">
    <property type="component" value="Unassembled WGS sequence"/>
</dbReference>
<gene>
    <name evidence="2" type="ORF">BT96DRAFT_842256</name>
</gene>
<dbReference type="Pfam" id="PF01612">
    <property type="entry name" value="DNA_pol_A_exo1"/>
    <property type="match status" value="1"/>
</dbReference>
<proteinExistence type="predicted"/>
<dbReference type="Gene3D" id="3.30.420.10">
    <property type="entry name" value="Ribonuclease H-like superfamily/Ribonuclease H"/>
    <property type="match status" value="1"/>
</dbReference>
<reference evidence="2" key="1">
    <citation type="journal article" date="2019" name="Environ. Microbiol.">
        <title>Fungal ecological strategies reflected in gene transcription - a case study of two litter decomposers.</title>
        <authorList>
            <person name="Barbi F."/>
            <person name="Kohler A."/>
            <person name="Barry K."/>
            <person name="Baskaran P."/>
            <person name="Daum C."/>
            <person name="Fauchery L."/>
            <person name="Ihrmark K."/>
            <person name="Kuo A."/>
            <person name="LaButti K."/>
            <person name="Lipzen A."/>
            <person name="Morin E."/>
            <person name="Grigoriev I.V."/>
            <person name="Henrissat B."/>
            <person name="Lindahl B."/>
            <person name="Martin F."/>
        </authorList>
    </citation>
    <scope>NUCLEOTIDE SEQUENCE</scope>
    <source>
        <strain evidence="2">JB14</strain>
    </source>
</reference>
<dbReference type="OrthoDB" id="26838at2759"/>
<sequence>MLCNSEHLLDEALNGLLSSCRIVALDCEGHDLGRSGGTLSLICVRSISPASLNTIVIDVLAFSRGSSSLKRLFALIESESIQKIVFDGRMDFCAFFYEYGVYMKNVLDMQLAYVERRIARFSHRSPNEVHMLAGMASCLRENGITASPKESINHRAWLVRPMGKKHLSYAAHDVELIEAIYNVFHQRGHIRTSLLEQSQRYITLWSDFQPTTGDVYRSNAFLPLEVLVKNQALPQDRMCRGCKRKLSVMSFPSRQAKMCFVCHAL</sequence>
<dbReference type="EMBL" id="ML770151">
    <property type="protein sequence ID" value="KAE9384412.1"/>
    <property type="molecule type" value="Genomic_DNA"/>
</dbReference>
<organism evidence="2 3">
    <name type="scientific">Gymnopus androsaceus JB14</name>
    <dbReference type="NCBI Taxonomy" id="1447944"/>
    <lineage>
        <taxon>Eukaryota</taxon>
        <taxon>Fungi</taxon>
        <taxon>Dikarya</taxon>
        <taxon>Basidiomycota</taxon>
        <taxon>Agaricomycotina</taxon>
        <taxon>Agaricomycetes</taxon>
        <taxon>Agaricomycetidae</taxon>
        <taxon>Agaricales</taxon>
        <taxon>Marasmiineae</taxon>
        <taxon>Omphalotaceae</taxon>
        <taxon>Gymnopus</taxon>
    </lineage>
</organism>
<evidence type="ECO:0000313" key="2">
    <source>
        <dbReference type="EMBL" id="KAE9384412.1"/>
    </source>
</evidence>
<dbReference type="SUPFAM" id="SSF53098">
    <property type="entry name" value="Ribonuclease H-like"/>
    <property type="match status" value="1"/>
</dbReference>
<dbReference type="GO" id="GO:0008408">
    <property type="term" value="F:3'-5' exonuclease activity"/>
    <property type="evidence" value="ECO:0007669"/>
    <property type="project" value="InterPro"/>
</dbReference>
<protein>
    <recommendedName>
        <fullName evidence="1">3'-5' exonuclease domain-containing protein</fullName>
    </recommendedName>
</protein>
<dbReference type="InterPro" id="IPR012337">
    <property type="entry name" value="RNaseH-like_sf"/>
</dbReference>
<evidence type="ECO:0000313" key="3">
    <source>
        <dbReference type="Proteomes" id="UP000799118"/>
    </source>
</evidence>
<feature type="domain" description="3'-5' exonuclease" evidence="1">
    <location>
        <begin position="15"/>
        <end position="184"/>
    </location>
</feature>
<name>A0A6A4GFS6_9AGAR</name>
<dbReference type="GO" id="GO:0006139">
    <property type="term" value="P:nucleobase-containing compound metabolic process"/>
    <property type="evidence" value="ECO:0007669"/>
    <property type="project" value="InterPro"/>
</dbReference>
<dbReference type="PANTHER" id="PTHR46814">
    <property type="entry name" value="EGALITARIAN, ISOFORM B"/>
    <property type="match status" value="1"/>
</dbReference>
<evidence type="ECO:0000259" key="1">
    <source>
        <dbReference type="Pfam" id="PF01612"/>
    </source>
</evidence>